<dbReference type="AlphaFoldDB" id="A0A5C3NU60"/>
<proteinExistence type="predicted"/>
<protein>
    <submittedName>
        <fullName evidence="2">Uncharacterized protein</fullName>
    </submittedName>
</protein>
<feature type="region of interest" description="Disordered" evidence="1">
    <location>
        <begin position="1"/>
        <end position="21"/>
    </location>
</feature>
<organism evidence="2 3">
    <name type="scientific">Polyporus arcularius HHB13444</name>
    <dbReference type="NCBI Taxonomy" id="1314778"/>
    <lineage>
        <taxon>Eukaryota</taxon>
        <taxon>Fungi</taxon>
        <taxon>Dikarya</taxon>
        <taxon>Basidiomycota</taxon>
        <taxon>Agaricomycotina</taxon>
        <taxon>Agaricomycetes</taxon>
        <taxon>Polyporales</taxon>
        <taxon>Polyporaceae</taxon>
        <taxon>Polyporus</taxon>
    </lineage>
</organism>
<evidence type="ECO:0000256" key="1">
    <source>
        <dbReference type="SAM" id="MobiDB-lite"/>
    </source>
</evidence>
<keyword evidence="3" id="KW-1185">Reference proteome</keyword>
<accession>A0A5C3NU60</accession>
<dbReference type="EMBL" id="ML211750">
    <property type="protein sequence ID" value="TFK80552.1"/>
    <property type="molecule type" value="Genomic_DNA"/>
</dbReference>
<dbReference type="Proteomes" id="UP000308197">
    <property type="component" value="Unassembled WGS sequence"/>
</dbReference>
<name>A0A5C3NU60_9APHY</name>
<evidence type="ECO:0000313" key="3">
    <source>
        <dbReference type="Proteomes" id="UP000308197"/>
    </source>
</evidence>
<dbReference type="STRING" id="1314778.A0A5C3NU60"/>
<gene>
    <name evidence="2" type="ORF">K466DRAFT_503702</name>
</gene>
<reference evidence="2 3" key="1">
    <citation type="journal article" date="2019" name="Nat. Ecol. Evol.">
        <title>Megaphylogeny resolves global patterns of mushroom evolution.</title>
        <authorList>
            <person name="Varga T."/>
            <person name="Krizsan K."/>
            <person name="Foldi C."/>
            <person name="Dima B."/>
            <person name="Sanchez-Garcia M."/>
            <person name="Sanchez-Ramirez S."/>
            <person name="Szollosi G.J."/>
            <person name="Szarkandi J.G."/>
            <person name="Papp V."/>
            <person name="Albert L."/>
            <person name="Andreopoulos W."/>
            <person name="Angelini C."/>
            <person name="Antonin V."/>
            <person name="Barry K.W."/>
            <person name="Bougher N.L."/>
            <person name="Buchanan P."/>
            <person name="Buyck B."/>
            <person name="Bense V."/>
            <person name="Catcheside P."/>
            <person name="Chovatia M."/>
            <person name="Cooper J."/>
            <person name="Damon W."/>
            <person name="Desjardin D."/>
            <person name="Finy P."/>
            <person name="Geml J."/>
            <person name="Haridas S."/>
            <person name="Hughes K."/>
            <person name="Justo A."/>
            <person name="Karasinski D."/>
            <person name="Kautmanova I."/>
            <person name="Kiss B."/>
            <person name="Kocsube S."/>
            <person name="Kotiranta H."/>
            <person name="LaButti K.M."/>
            <person name="Lechner B.E."/>
            <person name="Liimatainen K."/>
            <person name="Lipzen A."/>
            <person name="Lukacs Z."/>
            <person name="Mihaltcheva S."/>
            <person name="Morgado L.N."/>
            <person name="Niskanen T."/>
            <person name="Noordeloos M.E."/>
            <person name="Ohm R.A."/>
            <person name="Ortiz-Santana B."/>
            <person name="Ovrebo C."/>
            <person name="Racz N."/>
            <person name="Riley R."/>
            <person name="Savchenko A."/>
            <person name="Shiryaev A."/>
            <person name="Soop K."/>
            <person name="Spirin V."/>
            <person name="Szebenyi C."/>
            <person name="Tomsovsky M."/>
            <person name="Tulloss R.E."/>
            <person name="Uehling J."/>
            <person name="Grigoriev I.V."/>
            <person name="Vagvolgyi C."/>
            <person name="Papp T."/>
            <person name="Martin F.M."/>
            <person name="Miettinen O."/>
            <person name="Hibbett D.S."/>
            <person name="Nagy L.G."/>
        </authorList>
    </citation>
    <scope>NUCLEOTIDE SEQUENCE [LARGE SCALE GENOMIC DNA]</scope>
    <source>
        <strain evidence="2 3">HHB13444</strain>
    </source>
</reference>
<feature type="region of interest" description="Disordered" evidence="1">
    <location>
        <begin position="123"/>
        <end position="143"/>
    </location>
</feature>
<sequence length="222" mass="25615">MPQDDTSKTGPRHNANPTPRPEDIIIVNEEGWPAWLRDGYNYLEAQKLGHTFMQAVDWWTVLERSYNWEKAKKGFGIEHRPPQLEHWMRVLRRSYSKVPEIKDDVEYATSWWKWWGGLQPEWRERDPQGRPTKGGSGDWEELRKPGQNGFMMVLLSLSWWKGVASEATLSLWVGAVEDVAWVIMQMGLKASTPRVAASKCVCVLYRSLSCLTIFQEAYSTAG</sequence>
<evidence type="ECO:0000313" key="2">
    <source>
        <dbReference type="EMBL" id="TFK80552.1"/>
    </source>
</evidence>
<dbReference type="InParanoid" id="A0A5C3NU60"/>